<accession>A0A2S7IFQ9</accession>
<dbReference type="OrthoDB" id="9792475at2"/>
<evidence type="ECO:0000313" key="3">
    <source>
        <dbReference type="Proteomes" id="UP000239590"/>
    </source>
</evidence>
<dbReference type="Proteomes" id="UP000239590">
    <property type="component" value="Unassembled WGS sequence"/>
</dbReference>
<feature type="transmembrane region" description="Helical" evidence="1">
    <location>
        <begin position="55"/>
        <end position="77"/>
    </location>
</feature>
<organism evidence="2 3">
    <name type="scientific">Siphonobacter curvatus</name>
    <dbReference type="NCBI Taxonomy" id="2094562"/>
    <lineage>
        <taxon>Bacteria</taxon>
        <taxon>Pseudomonadati</taxon>
        <taxon>Bacteroidota</taxon>
        <taxon>Cytophagia</taxon>
        <taxon>Cytophagales</taxon>
        <taxon>Cytophagaceae</taxon>
        <taxon>Siphonobacter</taxon>
    </lineage>
</organism>
<dbReference type="RefSeq" id="WP_104715751.1">
    <property type="nucleotide sequence ID" value="NZ_PTRA01000007.1"/>
</dbReference>
<dbReference type="AlphaFoldDB" id="A0A2S7IFQ9"/>
<proteinExistence type="predicted"/>
<evidence type="ECO:0000256" key="1">
    <source>
        <dbReference type="SAM" id="Phobius"/>
    </source>
</evidence>
<keyword evidence="1" id="KW-0812">Transmembrane</keyword>
<keyword evidence="3" id="KW-1185">Reference proteome</keyword>
<gene>
    <name evidence="2" type="ORF">C5O19_23085</name>
</gene>
<dbReference type="InterPro" id="IPR021776">
    <property type="entry name" value="ActD"/>
</dbReference>
<dbReference type="Pfam" id="PF11821">
    <property type="entry name" value="ActD"/>
    <property type="match status" value="1"/>
</dbReference>
<comment type="caution">
    <text evidence="2">The sequence shown here is derived from an EMBL/GenBank/DDBJ whole genome shotgun (WGS) entry which is preliminary data.</text>
</comment>
<dbReference type="PANTHER" id="PTHR40394:SF2">
    <property type="entry name" value="QUINOL:CYTOCHROME C OXIDOREDUCTASE MEMBRANE PROTEIN"/>
    <property type="match status" value="1"/>
</dbReference>
<name>A0A2S7IFQ9_9BACT</name>
<dbReference type="PANTHER" id="PTHR40394">
    <property type="entry name" value="LIPOPROTEIN-RELATED"/>
    <property type="match status" value="1"/>
</dbReference>
<evidence type="ECO:0000313" key="2">
    <source>
        <dbReference type="EMBL" id="PQA54055.1"/>
    </source>
</evidence>
<protein>
    <submittedName>
        <fullName evidence="2">DUF3341 domain-containing protein</fullName>
    </submittedName>
</protein>
<keyword evidence="1" id="KW-1133">Transmembrane helix</keyword>
<sequence>MDTNKRFLVGVYDDDDEVMAAVKTVRASGIKIHDVYTPFPVHGLDKAIGHPRTRIPVVAFMFGTLGLITMFVFTLYTMRLDWPMNIGGKDYYALPDFIPPMFEFTVLFTAFGMVFTFFITNGLWWGNKAVIFDLRSTDDKFVMAIDTASNQKSEAEIEKALRETGAIEINVKEIVEEED</sequence>
<keyword evidence="1" id="KW-0472">Membrane</keyword>
<reference evidence="3" key="1">
    <citation type="submission" date="2018-02" db="EMBL/GenBank/DDBJ databases">
        <title>Genome sequencing of Solimonas sp. HR-BB.</title>
        <authorList>
            <person name="Lee Y."/>
            <person name="Jeon C.O."/>
        </authorList>
    </citation>
    <scope>NUCLEOTIDE SEQUENCE [LARGE SCALE GENOMIC DNA]</scope>
    <source>
        <strain evidence="3">HR-U</strain>
    </source>
</reference>
<dbReference type="EMBL" id="PTRA01000007">
    <property type="protein sequence ID" value="PQA54055.1"/>
    <property type="molecule type" value="Genomic_DNA"/>
</dbReference>
<feature type="transmembrane region" description="Helical" evidence="1">
    <location>
        <begin position="97"/>
        <end position="119"/>
    </location>
</feature>